<protein>
    <submittedName>
        <fullName evidence="3">Uncharacterized protein</fullName>
    </submittedName>
</protein>
<dbReference type="AlphaFoldDB" id="A0A4Q1HCK5"/>
<dbReference type="Proteomes" id="UP000290849">
    <property type="component" value="Unassembled WGS sequence"/>
</dbReference>
<evidence type="ECO:0000313" key="3">
    <source>
        <dbReference type="EMBL" id="RXN83400.1"/>
    </source>
</evidence>
<feature type="region of interest" description="Disordered" evidence="2">
    <location>
        <begin position="951"/>
        <end position="993"/>
    </location>
</feature>
<feature type="region of interest" description="Disordered" evidence="2">
    <location>
        <begin position="189"/>
        <end position="216"/>
    </location>
</feature>
<feature type="region of interest" description="Disordered" evidence="2">
    <location>
        <begin position="84"/>
        <end position="133"/>
    </location>
</feature>
<evidence type="ECO:0000256" key="1">
    <source>
        <dbReference type="SAM" id="Coils"/>
    </source>
</evidence>
<organism evidence="3 4">
    <name type="scientific">Achromobacter aloeverae</name>
    <dbReference type="NCBI Taxonomy" id="1750518"/>
    <lineage>
        <taxon>Bacteria</taxon>
        <taxon>Pseudomonadati</taxon>
        <taxon>Pseudomonadota</taxon>
        <taxon>Betaproteobacteria</taxon>
        <taxon>Burkholderiales</taxon>
        <taxon>Alcaligenaceae</taxon>
        <taxon>Achromobacter</taxon>
    </lineage>
</organism>
<feature type="compositionally biased region" description="Basic residues" evidence="2">
    <location>
        <begin position="204"/>
        <end position="213"/>
    </location>
</feature>
<comment type="caution">
    <text evidence="3">The sequence shown here is derived from an EMBL/GenBank/DDBJ whole genome shotgun (WGS) entry which is preliminary data.</text>
</comment>
<name>A0A4Q1HCK5_9BURK</name>
<feature type="compositionally biased region" description="Basic and acidic residues" evidence="2">
    <location>
        <begin position="84"/>
        <end position="99"/>
    </location>
</feature>
<proteinExistence type="predicted"/>
<feature type="compositionally biased region" description="Basic and acidic residues" evidence="2">
    <location>
        <begin position="109"/>
        <end position="118"/>
    </location>
</feature>
<accession>A0A4Q1HCK5</accession>
<evidence type="ECO:0000256" key="2">
    <source>
        <dbReference type="SAM" id="MobiDB-lite"/>
    </source>
</evidence>
<gene>
    <name evidence="3" type="ORF">C7R54_28430</name>
</gene>
<evidence type="ECO:0000313" key="4">
    <source>
        <dbReference type="Proteomes" id="UP000290849"/>
    </source>
</evidence>
<keyword evidence="4" id="KW-1185">Reference proteome</keyword>
<dbReference type="EMBL" id="PYAL01000010">
    <property type="protein sequence ID" value="RXN83400.1"/>
    <property type="molecule type" value="Genomic_DNA"/>
</dbReference>
<feature type="region of interest" description="Disordered" evidence="2">
    <location>
        <begin position="590"/>
        <end position="615"/>
    </location>
</feature>
<reference evidence="3 4" key="1">
    <citation type="journal article" date="2017" name="Int. J. Syst. Evol. Microbiol.">
        <title>Achromobacter aloeverae sp. nov., isolated from the root of Aloe vera (L.) Burm.f.</title>
        <authorList>
            <person name="Kuncharoen N."/>
            <person name="Muramatsu Y."/>
            <person name="Shibata C."/>
            <person name="Kamakura Y."/>
            <person name="Nakagawa Y."/>
            <person name="Tanasupawat S."/>
        </authorList>
    </citation>
    <scope>NUCLEOTIDE SEQUENCE [LARGE SCALE GENOMIC DNA]</scope>
    <source>
        <strain evidence="3 4">AVA-1</strain>
    </source>
</reference>
<feature type="coiled-coil region" evidence="1">
    <location>
        <begin position="19"/>
        <end position="69"/>
    </location>
</feature>
<keyword evidence="1" id="KW-0175">Coiled coil</keyword>
<feature type="compositionally biased region" description="Basic and acidic residues" evidence="2">
    <location>
        <begin position="193"/>
        <end position="203"/>
    </location>
</feature>
<sequence>MKQGATRAAKEYNKAVIGFTAAEAEMLKLKAKLEGKKREVAYGSKRVDLQKMEEKVAKAEAREHRARENMCAAEKKKYEAFEIKLQGRETSSESARDSEGGSDSGLSPDDSRSERSADDDSISAASASDKGNGFRDVFRSARRSFRRSRTNLVNGANRVLDTACGVARINQSPTQRIQRAFADLLEQLPSAQKESRKSGERKTKATRIKKAVSRPRSAIDKAAKAVHEIVSASNDGSKSSDELASDLRDGLKKLDSAGLYRILVIVKDEQLLGKVKSSKETTSGSDVDENGRSALLPEQQVHSAWELIACAVELECTQRFKEAPLDVLRRQGVRRWVSGGWVAGAVDKQRVAKALGDLHLGTLCELHGNAEPGGAGKIETMEGALDRLVPRWDRPLLRELLRAGSNGRDQPTADAWREAIGSCVTEHAVADCRLIMLDRLRAALAKDPLPGWDLAWDAISLTLKERQVAGDPVGAATELIKRLEEYYSPRLSDPPPDREDPRYDDVKVFTTHFLNLVSSALPAGTAVVAAGARRRQGRRHLPAHAASTSSTALAISSGTGQGQEQLRQAVSKLGEVRVALQSASAGADLEETGLSNMGASRTDRPSGLAGTKPSSPVLRWGGRDRIIAGLKLMHQGREPIRDRGSWVSRAALVVWWAIRDVFSSDVSRQENRNKRRKIRMERDAANLVACIYDRDGYRSPAQVDRRARRLIKSALKCGTSSGKDEMCQAVTEAMKYCNTREVEAALTLLFEDQSALLDPGTSDGGLWGRLRSIGKSMGDSATHVLFGKKRLEEKLARESKTKAHAAEYAGLLLAHVKEQVDEILLHEPLVEWLNALVVHLKPQLMTSDRESYPKAAKATFEKIMIAHVTAGDGVDFDHWIRPALRRMNREARTYLINHYIRRGDKAIKFLKLDDLEGANQIRETEQPFYQYSLGKLGQALMAVQRDAANSASLAGDTSEAPSDSGNESGGEASPMSGPTSTATPPLKVPTGRNIAGRIAVKGATAAGGRASGAAARMITPHF</sequence>